<protein>
    <submittedName>
        <fullName evidence="1">Alpha-glucosidase protein</fullName>
    </submittedName>
</protein>
<dbReference type="AlphaFoldDB" id="T1AKN8"/>
<sequence>CRIDPEYVCDMGGRRRFGAELCQSRVEDQRTIVMTDKRWWRGAVIYEIYLRSFRDSNGDGVGDLAGLL</sequence>
<dbReference type="Gene3D" id="3.20.20.80">
    <property type="entry name" value="Glycosidases"/>
    <property type="match status" value="1"/>
</dbReference>
<name>T1AKN8_9ZZZZ</name>
<accession>T1AKN8</accession>
<proteinExistence type="predicted"/>
<gene>
    <name evidence="1" type="ORF">B2A_04984</name>
</gene>
<feature type="non-terminal residue" evidence="1">
    <location>
        <position position="1"/>
    </location>
</feature>
<evidence type="ECO:0000313" key="1">
    <source>
        <dbReference type="EMBL" id="EQD57073.1"/>
    </source>
</evidence>
<organism evidence="1">
    <name type="scientific">mine drainage metagenome</name>
    <dbReference type="NCBI Taxonomy" id="410659"/>
    <lineage>
        <taxon>unclassified sequences</taxon>
        <taxon>metagenomes</taxon>
        <taxon>ecological metagenomes</taxon>
    </lineage>
</organism>
<feature type="non-terminal residue" evidence="1">
    <location>
        <position position="68"/>
    </location>
</feature>
<dbReference type="InterPro" id="IPR017853">
    <property type="entry name" value="GH"/>
</dbReference>
<dbReference type="SUPFAM" id="SSF51445">
    <property type="entry name" value="(Trans)glycosidases"/>
    <property type="match status" value="1"/>
</dbReference>
<comment type="caution">
    <text evidence="1">The sequence shown here is derived from an EMBL/GenBank/DDBJ whole genome shotgun (WGS) entry which is preliminary data.</text>
</comment>
<reference evidence="1" key="1">
    <citation type="submission" date="2013-08" db="EMBL/GenBank/DDBJ databases">
        <authorList>
            <person name="Mendez C."/>
            <person name="Richter M."/>
            <person name="Ferrer M."/>
            <person name="Sanchez J."/>
        </authorList>
    </citation>
    <scope>NUCLEOTIDE SEQUENCE</scope>
</reference>
<dbReference type="EMBL" id="AUZZ01003408">
    <property type="protein sequence ID" value="EQD57073.1"/>
    <property type="molecule type" value="Genomic_DNA"/>
</dbReference>
<reference evidence="1" key="2">
    <citation type="journal article" date="2014" name="ISME J.">
        <title>Microbial stratification in low pH oxic and suboxic macroscopic growths along an acid mine drainage.</title>
        <authorList>
            <person name="Mendez-Garcia C."/>
            <person name="Mesa V."/>
            <person name="Sprenger R.R."/>
            <person name="Richter M."/>
            <person name="Diez M.S."/>
            <person name="Solano J."/>
            <person name="Bargiela R."/>
            <person name="Golyshina O.V."/>
            <person name="Manteca A."/>
            <person name="Ramos J.L."/>
            <person name="Gallego J.R."/>
            <person name="Llorente I."/>
            <person name="Martins Dos Santos V.A."/>
            <person name="Jensen O.N."/>
            <person name="Pelaez A.I."/>
            <person name="Sanchez J."/>
            <person name="Ferrer M."/>
        </authorList>
    </citation>
    <scope>NUCLEOTIDE SEQUENCE</scope>
</reference>